<dbReference type="Gene3D" id="3.40.570.10">
    <property type="entry name" value="Extracellular Endonuclease, subunit A"/>
    <property type="match status" value="1"/>
</dbReference>
<evidence type="ECO:0000313" key="12">
    <source>
        <dbReference type="Proteomes" id="UP001301152"/>
    </source>
</evidence>
<dbReference type="EC" id="3.1.30.-" evidence="8"/>
<keyword evidence="12" id="KW-1185">Reference proteome</keyword>
<comment type="similarity">
    <text evidence="2 8">Belongs to the DNA/RNA non-specific endonuclease family.</text>
</comment>
<dbReference type="InterPro" id="IPR001604">
    <property type="entry name" value="Endo_G_ENPP1-like_dom"/>
</dbReference>
<keyword evidence="3 8" id="KW-0540">Nuclease</keyword>
<proteinExistence type="inferred from homology"/>
<dbReference type="Pfam" id="PF01223">
    <property type="entry name" value="Endonuclease_NS"/>
    <property type="match status" value="1"/>
</dbReference>
<dbReference type="GO" id="GO:0004519">
    <property type="term" value="F:endonuclease activity"/>
    <property type="evidence" value="ECO:0007669"/>
    <property type="project" value="UniProtKB-KW"/>
</dbReference>
<dbReference type="InterPro" id="IPR018524">
    <property type="entry name" value="DNA/RNA_endonuclease_AS"/>
</dbReference>
<keyword evidence="5 8" id="KW-0255">Endonuclease</keyword>
<dbReference type="PANTHER" id="PTHR13966:SF5">
    <property type="entry name" value="ENDONUCLEASE G, MITOCHONDRIAL"/>
    <property type="match status" value="1"/>
</dbReference>
<dbReference type="InterPro" id="IPR040255">
    <property type="entry name" value="Non-specific_endonuclease"/>
</dbReference>
<dbReference type="PROSITE" id="PS01070">
    <property type="entry name" value="NUCLEASE_NON_SPEC"/>
    <property type="match status" value="1"/>
</dbReference>
<dbReference type="EMBL" id="JAPIUZ010000002">
    <property type="protein sequence ID" value="MCX2563555.1"/>
    <property type="molecule type" value="Genomic_DNA"/>
</dbReference>
<dbReference type="PANTHER" id="PTHR13966">
    <property type="entry name" value="ENDONUCLEASE RELATED"/>
    <property type="match status" value="1"/>
</dbReference>
<comment type="cofactor">
    <cofactor evidence="1 8">
        <name>Mg(2+)</name>
        <dbReference type="ChEBI" id="CHEBI:18420"/>
    </cofactor>
</comment>
<feature type="domain" description="ENPP1-3/EXOG-like endonuclease/phosphodiesterase" evidence="9">
    <location>
        <begin position="55"/>
        <end position="245"/>
    </location>
</feature>
<dbReference type="SMART" id="SM00477">
    <property type="entry name" value="NUC"/>
    <property type="match status" value="1"/>
</dbReference>
<evidence type="ECO:0000256" key="6">
    <source>
        <dbReference type="ARBA" id="ARBA00022801"/>
    </source>
</evidence>
<evidence type="ECO:0000259" key="9">
    <source>
        <dbReference type="SMART" id="SM00477"/>
    </source>
</evidence>
<feature type="domain" description="DNA/RNA non-specific endonuclease/pyrophosphatase/phosphodiesterase" evidence="10">
    <location>
        <begin position="54"/>
        <end position="245"/>
    </location>
</feature>
<dbReference type="Proteomes" id="UP001301152">
    <property type="component" value="Unassembled WGS sequence"/>
</dbReference>
<protein>
    <recommendedName>
        <fullName evidence="8">Endonuclease</fullName>
        <ecNumber evidence="8">3.1.30.-</ecNumber>
    </recommendedName>
</protein>
<dbReference type="SUPFAM" id="SSF54060">
    <property type="entry name" value="His-Me finger endonucleases"/>
    <property type="match status" value="1"/>
</dbReference>
<comment type="caution">
    <text evidence="11">The sequence shown here is derived from an EMBL/GenBank/DDBJ whole genome shotgun (WGS) entry which is preliminary data.</text>
</comment>
<evidence type="ECO:0000256" key="3">
    <source>
        <dbReference type="ARBA" id="ARBA00022722"/>
    </source>
</evidence>
<gene>
    <name evidence="11" type="ORF">OQ497_06220</name>
</gene>
<evidence type="ECO:0000256" key="4">
    <source>
        <dbReference type="ARBA" id="ARBA00022723"/>
    </source>
</evidence>
<evidence type="ECO:0000256" key="1">
    <source>
        <dbReference type="ARBA" id="ARBA00001946"/>
    </source>
</evidence>
<evidence type="ECO:0000256" key="5">
    <source>
        <dbReference type="ARBA" id="ARBA00022759"/>
    </source>
</evidence>
<organism evidence="11 12">
    <name type="scientific">Acetobacter thailandicus</name>
    <dbReference type="NCBI Taxonomy" id="1502842"/>
    <lineage>
        <taxon>Bacteria</taxon>
        <taxon>Pseudomonadati</taxon>
        <taxon>Pseudomonadota</taxon>
        <taxon>Alphaproteobacteria</taxon>
        <taxon>Acetobacterales</taxon>
        <taxon>Acetobacteraceae</taxon>
        <taxon>Acetobacter</taxon>
    </lineage>
</organism>
<dbReference type="InterPro" id="IPR020821">
    <property type="entry name" value="ENPP1-3/EXOG-like_nuc-like"/>
</dbReference>
<dbReference type="RefSeq" id="WP_206752254.1">
    <property type="nucleotide sequence ID" value="NZ_WOSV01000001.1"/>
</dbReference>
<dbReference type="InterPro" id="IPR044929">
    <property type="entry name" value="DNA/RNA_non-sp_Endonuclease_sf"/>
</dbReference>
<keyword evidence="4 8" id="KW-0479">Metal-binding</keyword>
<dbReference type="InterPro" id="IPR044925">
    <property type="entry name" value="His-Me_finger_sf"/>
</dbReference>
<keyword evidence="6 8" id="KW-0378">Hydrolase</keyword>
<name>A0ABT3QE56_9PROT</name>
<dbReference type="SMART" id="SM00892">
    <property type="entry name" value="Endonuclease_NS"/>
    <property type="match status" value="1"/>
</dbReference>
<evidence type="ECO:0000256" key="8">
    <source>
        <dbReference type="RuleBase" id="RU366055"/>
    </source>
</evidence>
<reference evidence="11 12" key="1">
    <citation type="submission" date="2022-11" db="EMBL/GenBank/DDBJ databases">
        <title>Genome sequencing of Acetobacter type strain.</title>
        <authorList>
            <person name="Heo J."/>
            <person name="Lee D."/>
            <person name="Han B.-H."/>
            <person name="Hong S.-B."/>
            <person name="Kwon S.-W."/>
        </authorList>
    </citation>
    <scope>NUCLEOTIDE SEQUENCE [LARGE SCALE GENOMIC DNA]</scope>
    <source>
        <strain evidence="11 12">KACC 21253</strain>
    </source>
</reference>
<evidence type="ECO:0000256" key="2">
    <source>
        <dbReference type="ARBA" id="ARBA00010052"/>
    </source>
</evidence>
<evidence type="ECO:0000313" key="11">
    <source>
        <dbReference type="EMBL" id="MCX2563555.1"/>
    </source>
</evidence>
<keyword evidence="7" id="KW-0460">Magnesium</keyword>
<evidence type="ECO:0000256" key="7">
    <source>
        <dbReference type="ARBA" id="ARBA00022842"/>
    </source>
</evidence>
<evidence type="ECO:0000259" key="10">
    <source>
        <dbReference type="SMART" id="SM00892"/>
    </source>
</evidence>
<sequence length="303" mass="33355">MRVMMRTGGIFLSGVVFLWGMSTQAFATEGCRALFYKGLVPAVSGALSHGQLLCNKAYATLNSPMTRGPVWSAEWLVEENLEQASRTKREGSFYPDTRVPYGQRGELSDWEKSGWDRGHLAPSGDFAGIAAQQESFALSNIVPQASALNRGAWAGIESVVRGLTYQDGELYVVTGVLFPQTGQKRTGRDGVMVPSALWKAVFDPVADGAAVYLCLNSNTPQCRLISLSQLQQRAGIDVFPSLPESVKTHIMAMPATGTNAYARRVRNKQSEKPGFNWNSRETRWVLRQLRRALKQSLQSYGRG</sequence>
<accession>A0ABT3QE56</accession>